<name>A0A0D2IQK2_9EURO</name>
<evidence type="ECO:0000313" key="8">
    <source>
        <dbReference type="Proteomes" id="UP000053617"/>
    </source>
</evidence>
<evidence type="ECO:0000256" key="3">
    <source>
        <dbReference type="ARBA" id="ARBA00035306"/>
    </source>
</evidence>
<evidence type="ECO:0000256" key="1">
    <source>
        <dbReference type="ARBA" id="ARBA00022801"/>
    </source>
</evidence>
<dbReference type="EC" id="3.2.2.-" evidence="6"/>
<dbReference type="Proteomes" id="UP000053617">
    <property type="component" value="Unassembled WGS sequence"/>
</dbReference>
<accession>A0A0D2IQK2</accession>
<dbReference type="InterPro" id="IPR019438">
    <property type="entry name" value="Q_salvage"/>
</dbReference>
<keyword evidence="1 6" id="KW-0378">Hydrolase</keyword>
<sequence>MSDDEADPELLTLLRQSLGLGPDSSTAPSSTEVLKSAEYVYDNAIDVAISSSGTKSAAETIWRLMQKQDYSTETWSSHELHPQTKDEGTVNFIFTMNLLNFSFWSELSPEERFTVEYKGRRWTGYWSLVAALRRALDEGYPITTPDFWQDLDACPDSVLEHIFRSATSEPIPLQQQRISILREAGTILYHHFGCKPSNLVARANHSAAALVNLVVEYFPNFRDSTDFHGQEIRLYKRAQILVADLWACFNGTSYGAFDDIGSLTMFADYRIPQMLRSLNCLLYSPRLESRIARLEQLESGEDLEIEIRGCSIWCVELIRREIERKHPEATGKVNAVLIDYFLYDTCKELETSGEVEDMLPHHRTRSIFY</sequence>
<comment type="similarity">
    <text evidence="2 6">Belongs to the QNG1 protein family.</text>
</comment>
<dbReference type="OrthoDB" id="416777at2759"/>
<comment type="function">
    <text evidence="6">Catalyzes the hydrolysis of queuosine 5'-phosphate, releasing the nucleobase queuine (q). Is required for salvage of queuine from exogenous queuosine (Q) that is imported and then converted to queuosine 5'-phosphate intracellularly.</text>
</comment>
<dbReference type="GO" id="GO:0016787">
    <property type="term" value="F:hydrolase activity"/>
    <property type="evidence" value="ECO:0007669"/>
    <property type="project" value="UniProtKB-KW"/>
</dbReference>
<keyword evidence="8" id="KW-1185">Reference proteome</keyword>
<dbReference type="EMBL" id="KN847476">
    <property type="protein sequence ID" value="KIX08229.1"/>
    <property type="molecule type" value="Genomic_DNA"/>
</dbReference>
<dbReference type="HOGENOM" id="CLU_036001_2_1_1"/>
<protein>
    <recommendedName>
        <fullName evidence="3 6">Queuosine 5'-phosphate N-glycosylase/hydrolase</fullName>
        <ecNumber evidence="6">3.2.2.-</ecNumber>
    </recommendedName>
    <alternativeName>
        <fullName evidence="4 6">Queuosine-nucleotide N-glycosylase/hydrolase</fullName>
    </alternativeName>
</protein>
<evidence type="ECO:0000256" key="6">
    <source>
        <dbReference type="RuleBase" id="RU365002"/>
    </source>
</evidence>
<dbReference type="Pfam" id="PF10343">
    <property type="entry name" value="Q_salvage"/>
    <property type="match status" value="1"/>
</dbReference>
<dbReference type="GO" id="GO:0006400">
    <property type="term" value="P:tRNA modification"/>
    <property type="evidence" value="ECO:0007669"/>
    <property type="project" value="TreeGrafter"/>
</dbReference>
<dbReference type="AlphaFoldDB" id="A0A0D2IQK2"/>
<dbReference type="RefSeq" id="XP_013275365.1">
    <property type="nucleotide sequence ID" value="XM_013419911.1"/>
</dbReference>
<dbReference type="GeneID" id="25290956"/>
<evidence type="ECO:0000256" key="5">
    <source>
        <dbReference type="ARBA" id="ARBA00048204"/>
    </source>
</evidence>
<comment type="catalytic activity">
    <reaction evidence="5 6">
        <text>queuosine 5'-phosphate + H2O = queuine + D-ribose 5-phosphate</text>
        <dbReference type="Rhea" id="RHEA:75387"/>
        <dbReference type="ChEBI" id="CHEBI:15377"/>
        <dbReference type="ChEBI" id="CHEBI:17433"/>
        <dbReference type="ChEBI" id="CHEBI:78346"/>
        <dbReference type="ChEBI" id="CHEBI:194371"/>
    </reaction>
    <physiologicalReaction direction="left-to-right" evidence="5 6">
        <dbReference type="Rhea" id="RHEA:75388"/>
    </physiologicalReaction>
</comment>
<dbReference type="STRING" id="1442369.A0A0D2IQK2"/>
<gene>
    <name evidence="7" type="ORF">Z518_02885</name>
</gene>
<proteinExistence type="inferred from homology"/>
<reference evidence="7 8" key="1">
    <citation type="submission" date="2015-01" db="EMBL/GenBank/DDBJ databases">
        <title>The Genome Sequence of Rhinocladiella mackenzie CBS 650.93.</title>
        <authorList>
            <consortium name="The Broad Institute Genomics Platform"/>
            <person name="Cuomo C."/>
            <person name="de Hoog S."/>
            <person name="Gorbushina A."/>
            <person name="Stielow B."/>
            <person name="Teixiera M."/>
            <person name="Abouelleil A."/>
            <person name="Chapman S.B."/>
            <person name="Priest M."/>
            <person name="Young S.K."/>
            <person name="Wortman J."/>
            <person name="Nusbaum C."/>
            <person name="Birren B."/>
        </authorList>
    </citation>
    <scope>NUCLEOTIDE SEQUENCE [LARGE SCALE GENOMIC DNA]</scope>
    <source>
        <strain evidence="7 8">CBS 650.93</strain>
    </source>
</reference>
<evidence type="ECO:0000256" key="2">
    <source>
        <dbReference type="ARBA" id="ARBA00035119"/>
    </source>
</evidence>
<dbReference type="VEuPathDB" id="FungiDB:Z518_02885"/>
<dbReference type="PANTHER" id="PTHR21314">
    <property type="entry name" value="QUEUOSINE 5'-PHOSPHATE N-GLYCOSYLASE_HYDROLASE-RELATED"/>
    <property type="match status" value="1"/>
</dbReference>
<evidence type="ECO:0000256" key="4">
    <source>
        <dbReference type="ARBA" id="ARBA00035393"/>
    </source>
</evidence>
<evidence type="ECO:0000313" key="7">
    <source>
        <dbReference type="EMBL" id="KIX08229.1"/>
    </source>
</evidence>
<dbReference type="PANTHER" id="PTHR21314:SF0">
    <property type="entry name" value="QUEUOSINE 5'-PHOSPHATE N-GLYCOSYLASE_HYDROLASE"/>
    <property type="match status" value="1"/>
</dbReference>
<organism evidence="7 8">
    <name type="scientific">Rhinocladiella mackenziei CBS 650.93</name>
    <dbReference type="NCBI Taxonomy" id="1442369"/>
    <lineage>
        <taxon>Eukaryota</taxon>
        <taxon>Fungi</taxon>
        <taxon>Dikarya</taxon>
        <taxon>Ascomycota</taxon>
        <taxon>Pezizomycotina</taxon>
        <taxon>Eurotiomycetes</taxon>
        <taxon>Chaetothyriomycetidae</taxon>
        <taxon>Chaetothyriales</taxon>
        <taxon>Herpotrichiellaceae</taxon>
        <taxon>Rhinocladiella</taxon>
    </lineage>
</organism>